<dbReference type="Proteomes" id="UP000204489">
    <property type="component" value="Segment"/>
</dbReference>
<dbReference type="RefSeq" id="YP_007697646.1">
    <property type="nucleotide sequence ID" value="NC_020901.1"/>
</dbReference>
<dbReference type="OrthoDB" id="12417at10239"/>
<reference evidence="2 3" key="1">
    <citation type="journal article" date="2013" name="J. Virol.">
        <title>Identification and characterization of genetically divergent members of the newly established family mesoniviridae.</title>
        <authorList>
            <person name="Zirkel F."/>
            <person name="Roth H."/>
            <person name="Kurth A."/>
            <person name="Drosten C."/>
            <person name="Ziebuhr J."/>
            <person name="Junglen S."/>
        </authorList>
    </citation>
    <scope>NUCLEOTIDE SEQUENCE [LARGE SCALE GENOMIC DNA]</scope>
    <source>
        <strain evidence="2 3">F24/CI/2004</strain>
    </source>
</reference>
<evidence type="ECO:0000313" key="2">
    <source>
        <dbReference type="EMBL" id="AGE00066.1"/>
    </source>
</evidence>
<dbReference type="KEGG" id="vg:15088804"/>
<keyword evidence="1" id="KW-0812">Transmembrane</keyword>
<keyword evidence="1" id="KW-1133">Transmembrane helix</keyword>
<dbReference type="GeneID" id="15088804"/>
<protein>
    <submittedName>
        <fullName evidence="2">ORF3a</fullName>
    </submittedName>
</protein>
<keyword evidence="3" id="KW-1185">Reference proteome</keyword>
<sequence length="161" mass="17788">MKIAIFVCLNLFALTYAQESSNGGANSTKLCEASASQHCTSMGYAYCKSVGGVQSCYCSHQQNFTSVVDVIDKDLKCSITSSKYLDPHYWFRDLLAASVTLLVIFTAITWAYLIPTYAKVDALYTNSASYKSNNLHYIPLLPRKSNGSYTIIPPTIRPRNG</sequence>
<feature type="transmembrane region" description="Helical" evidence="1">
    <location>
        <begin position="94"/>
        <end position="114"/>
    </location>
</feature>
<dbReference type="EMBL" id="JQ957874">
    <property type="protein sequence ID" value="AGE00066.1"/>
    <property type="molecule type" value="Genomic_RNA"/>
</dbReference>
<evidence type="ECO:0000256" key="1">
    <source>
        <dbReference type="SAM" id="Phobius"/>
    </source>
</evidence>
<evidence type="ECO:0000313" key="3">
    <source>
        <dbReference type="Proteomes" id="UP000204489"/>
    </source>
</evidence>
<proteinExistence type="predicted"/>
<keyword evidence="1" id="KW-0472">Membrane</keyword>
<name>M4JYR8_9NIDO</name>
<accession>M4JYR8</accession>
<organism evidence="2 3">
    <name type="scientific">Alphamesonivirus casuarinaense</name>
    <dbReference type="NCBI Taxonomy" id="1945562"/>
    <lineage>
        <taxon>Viruses</taxon>
        <taxon>Riboviria</taxon>
        <taxon>Orthornavirae</taxon>
        <taxon>Pisuviricota</taxon>
        <taxon>Pisoniviricetes</taxon>
        <taxon>Nidovirales</taxon>
        <taxon>Mesnidovirineae</taxon>
        <taxon>Mesoniviridae</taxon>
        <taxon>Hexponivirinae</taxon>
        <taxon>Alphamesonivirus</taxon>
        <taxon>Casualivirus</taxon>
    </lineage>
</organism>